<organism evidence="1 2">
    <name type="scientific">Pseudomonas folii</name>
    <dbReference type="NCBI Taxonomy" id="2762593"/>
    <lineage>
        <taxon>Bacteria</taxon>
        <taxon>Pseudomonadati</taxon>
        <taxon>Pseudomonadota</taxon>
        <taxon>Gammaproteobacteria</taxon>
        <taxon>Pseudomonadales</taxon>
        <taxon>Pseudomonadaceae</taxon>
        <taxon>Pseudomonas</taxon>
    </lineage>
</organism>
<dbReference type="EMBL" id="JACONW010000079">
    <property type="protein sequence ID" value="MBC3951362.1"/>
    <property type="molecule type" value="Genomic_DNA"/>
</dbReference>
<keyword evidence="2" id="KW-1185">Reference proteome</keyword>
<reference evidence="1 2" key="1">
    <citation type="submission" date="2020-08" db="EMBL/GenBank/DDBJ databases">
        <title>Putative novel bacterial strains isolated from necrotic wheat leaf tissues caused by Xanthomonas translucens.</title>
        <authorList>
            <person name="Tambong J.T."/>
        </authorList>
    </citation>
    <scope>NUCLEOTIDE SEQUENCE [LARGE SCALE GENOMIC DNA]</scope>
    <source>
        <strain evidence="1 2">DOAB 1069</strain>
    </source>
</reference>
<proteinExistence type="predicted"/>
<name>A0ABR7B2G1_9PSED</name>
<gene>
    <name evidence="1" type="ORF">H8S59_16460</name>
</gene>
<protein>
    <submittedName>
        <fullName evidence="1">Uncharacterized protein</fullName>
    </submittedName>
</protein>
<dbReference type="Proteomes" id="UP000651852">
    <property type="component" value="Unassembled WGS sequence"/>
</dbReference>
<evidence type="ECO:0000313" key="2">
    <source>
        <dbReference type="Proteomes" id="UP000651852"/>
    </source>
</evidence>
<comment type="caution">
    <text evidence="1">The sequence shown here is derived from an EMBL/GenBank/DDBJ whole genome shotgun (WGS) entry which is preliminary data.</text>
</comment>
<dbReference type="RefSeq" id="WP_187522117.1">
    <property type="nucleotide sequence ID" value="NZ_JACONW010000079.1"/>
</dbReference>
<sequence>MLNDMQFQTRIQDDNDFLATCDLPDCDHVSHITPRLGGFNIDEKNPEAWSMGNTIVAITAGMSEYNKGIIKDSIQLASIAATNRFPQDGVERYGHFLRVLTTCGWFSQSSGMSDYQVRDRRFTMEQAALEVLKSAIAAAALPGPTSLLLLNVAKDAVAALQNDEAKRSLFDQHSKTYSGGTFTIASSAESADGEVVMAMGALDFSSSLNITNVLFWEWSNSTVRIKRAQNHLTLNQVQYERVRRTVEAKLTEYSNEAINELF</sequence>
<accession>A0ABR7B2G1</accession>
<evidence type="ECO:0000313" key="1">
    <source>
        <dbReference type="EMBL" id="MBC3951362.1"/>
    </source>
</evidence>